<dbReference type="Pfam" id="PF00528">
    <property type="entry name" value="BPD_transp_1"/>
    <property type="match status" value="1"/>
</dbReference>
<reference evidence="9 10" key="1">
    <citation type="submission" date="2018-08" db="EMBL/GenBank/DDBJ databases">
        <title>Paenibacillus sp. M4BSY-1, whole genome shotgun sequence.</title>
        <authorList>
            <person name="Tuo L."/>
        </authorList>
    </citation>
    <scope>NUCLEOTIDE SEQUENCE [LARGE SCALE GENOMIC DNA]</scope>
    <source>
        <strain evidence="9 10">M4BSY-1</strain>
    </source>
</reference>
<sequence>MNNNLTARSLFIYLLCLVLCAASLMPFWIMIVNATRSTEQIQQSFSLIPSHYLLTNWDVLVGKGFNVITGFLNSAFIAFSSALLTIYFSAMTAYGFVTYRFKGNRFLFAVVLGIIMIPGQLGMIGFYQFMLRLNLTDSFIPLIVPAISTATAVFFFKQYLDATLQPEIIQAARMDGASELAIFHRINLPLMKPALATIAIFSVVGSWNNYLMPLILINSQEKYTLPMMVQLLKTDIYRTELGSMYLGIMLTVLPLLIVYFSLSKYIISGVALGGVKE</sequence>
<organism evidence="9 10">
    <name type="scientific">Paenibacillus paeoniae</name>
    <dbReference type="NCBI Taxonomy" id="2292705"/>
    <lineage>
        <taxon>Bacteria</taxon>
        <taxon>Bacillati</taxon>
        <taxon>Bacillota</taxon>
        <taxon>Bacilli</taxon>
        <taxon>Bacillales</taxon>
        <taxon>Paenibacillaceae</taxon>
        <taxon>Paenibacillus</taxon>
    </lineage>
</organism>
<feature type="transmembrane region" description="Helical" evidence="7">
    <location>
        <begin position="194"/>
        <end position="217"/>
    </location>
</feature>
<keyword evidence="6 7" id="KW-0472">Membrane</keyword>
<feature type="transmembrane region" description="Helical" evidence="7">
    <location>
        <begin position="242"/>
        <end position="262"/>
    </location>
</feature>
<dbReference type="Proteomes" id="UP000261905">
    <property type="component" value="Unassembled WGS sequence"/>
</dbReference>
<evidence type="ECO:0000313" key="10">
    <source>
        <dbReference type="Proteomes" id="UP000261905"/>
    </source>
</evidence>
<evidence type="ECO:0000313" key="9">
    <source>
        <dbReference type="EMBL" id="REK75133.1"/>
    </source>
</evidence>
<keyword evidence="2 7" id="KW-0813">Transport</keyword>
<feature type="transmembrane region" description="Helical" evidence="7">
    <location>
        <begin position="106"/>
        <end position="127"/>
    </location>
</feature>
<dbReference type="PROSITE" id="PS50928">
    <property type="entry name" value="ABC_TM1"/>
    <property type="match status" value="1"/>
</dbReference>
<evidence type="ECO:0000256" key="1">
    <source>
        <dbReference type="ARBA" id="ARBA00004651"/>
    </source>
</evidence>
<evidence type="ECO:0000256" key="5">
    <source>
        <dbReference type="ARBA" id="ARBA00022989"/>
    </source>
</evidence>
<name>A0A371PGQ4_9BACL</name>
<evidence type="ECO:0000256" key="2">
    <source>
        <dbReference type="ARBA" id="ARBA00022448"/>
    </source>
</evidence>
<dbReference type="CDD" id="cd06261">
    <property type="entry name" value="TM_PBP2"/>
    <property type="match status" value="1"/>
</dbReference>
<dbReference type="RefSeq" id="WP_116047024.1">
    <property type="nucleotide sequence ID" value="NZ_QUBQ01000002.1"/>
</dbReference>
<dbReference type="GO" id="GO:0005886">
    <property type="term" value="C:plasma membrane"/>
    <property type="evidence" value="ECO:0007669"/>
    <property type="project" value="UniProtKB-SubCell"/>
</dbReference>
<keyword evidence="5 7" id="KW-1133">Transmembrane helix</keyword>
<dbReference type="OrthoDB" id="9771544at2"/>
<evidence type="ECO:0000256" key="7">
    <source>
        <dbReference type="RuleBase" id="RU363032"/>
    </source>
</evidence>
<dbReference type="InterPro" id="IPR035906">
    <property type="entry name" value="MetI-like_sf"/>
</dbReference>
<keyword evidence="10" id="KW-1185">Reference proteome</keyword>
<gene>
    <name evidence="9" type="ORF">DX130_15995</name>
</gene>
<dbReference type="AlphaFoldDB" id="A0A371PGQ4"/>
<comment type="caution">
    <text evidence="9">The sequence shown here is derived from an EMBL/GenBank/DDBJ whole genome shotgun (WGS) entry which is preliminary data.</text>
</comment>
<keyword evidence="4 7" id="KW-0812">Transmembrane</keyword>
<dbReference type="PANTHER" id="PTHR43744">
    <property type="entry name" value="ABC TRANSPORTER PERMEASE PROTEIN MG189-RELATED-RELATED"/>
    <property type="match status" value="1"/>
</dbReference>
<dbReference type="SUPFAM" id="SSF161098">
    <property type="entry name" value="MetI-like"/>
    <property type="match status" value="1"/>
</dbReference>
<keyword evidence="3" id="KW-1003">Cell membrane</keyword>
<comment type="subcellular location">
    <subcellularLocation>
        <location evidence="1 7">Cell membrane</location>
        <topology evidence="1 7">Multi-pass membrane protein</topology>
    </subcellularLocation>
</comment>
<evidence type="ECO:0000259" key="8">
    <source>
        <dbReference type="PROSITE" id="PS50928"/>
    </source>
</evidence>
<proteinExistence type="inferred from homology"/>
<evidence type="ECO:0000256" key="3">
    <source>
        <dbReference type="ARBA" id="ARBA00022475"/>
    </source>
</evidence>
<dbReference type="Gene3D" id="1.10.3720.10">
    <property type="entry name" value="MetI-like"/>
    <property type="match status" value="1"/>
</dbReference>
<feature type="domain" description="ABC transmembrane type-1" evidence="8">
    <location>
        <begin position="71"/>
        <end position="262"/>
    </location>
</feature>
<dbReference type="GO" id="GO:0055085">
    <property type="term" value="P:transmembrane transport"/>
    <property type="evidence" value="ECO:0007669"/>
    <property type="project" value="InterPro"/>
</dbReference>
<accession>A0A371PGQ4</accession>
<comment type="similarity">
    <text evidence="7">Belongs to the binding-protein-dependent transport system permease family.</text>
</comment>
<feature type="transmembrane region" description="Helical" evidence="7">
    <location>
        <begin position="12"/>
        <end position="31"/>
    </location>
</feature>
<dbReference type="PANTHER" id="PTHR43744:SF2">
    <property type="entry name" value="ARABINOOLIGOSACCHARIDES TRANSPORT SYSTEM PERMEASE PROTEIN ARAQ"/>
    <property type="match status" value="1"/>
</dbReference>
<dbReference type="EMBL" id="QUBQ01000002">
    <property type="protein sequence ID" value="REK75133.1"/>
    <property type="molecule type" value="Genomic_DNA"/>
</dbReference>
<dbReference type="InterPro" id="IPR000515">
    <property type="entry name" value="MetI-like"/>
</dbReference>
<evidence type="ECO:0000256" key="6">
    <source>
        <dbReference type="ARBA" id="ARBA00023136"/>
    </source>
</evidence>
<feature type="transmembrane region" description="Helical" evidence="7">
    <location>
        <begin position="75"/>
        <end position="99"/>
    </location>
</feature>
<feature type="transmembrane region" description="Helical" evidence="7">
    <location>
        <begin position="139"/>
        <end position="156"/>
    </location>
</feature>
<protein>
    <submittedName>
        <fullName evidence="9">Carbohydrate ABC transporter permease</fullName>
    </submittedName>
</protein>
<evidence type="ECO:0000256" key="4">
    <source>
        <dbReference type="ARBA" id="ARBA00022692"/>
    </source>
</evidence>